<organism evidence="3 4">
    <name type="scientific">Prymnesium parvum</name>
    <name type="common">Toxic golden alga</name>
    <dbReference type="NCBI Taxonomy" id="97485"/>
    <lineage>
        <taxon>Eukaryota</taxon>
        <taxon>Haptista</taxon>
        <taxon>Haptophyta</taxon>
        <taxon>Prymnesiophyceae</taxon>
        <taxon>Prymnesiales</taxon>
        <taxon>Prymnesiaceae</taxon>
        <taxon>Prymnesium</taxon>
    </lineage>
</organism>
<keyword evidence="2" id="KW-0732">Signal</keyword>
<evidence type="ECO:0000313" key="3">
    <source>
        <dbReference type="EMBL" id="KAL1518761.1"/>
    </source>
</evidence>
<keyword evidence="4" id="KW-1185">Reference proteome</keyword>
<evidence type="ECO:0000313" key="4">
    <source>
        <dbReference type="Proteomes" id="UP001515480"/>
    </source>
</evidence>
<name>A0AB34JD56_PRYPA</name>
<evidence type="ECO:0008006" key="5">
    <source>
        <dbReference type="Google" id="ProtNLM"/>
    </source>
</evidence>
<dbReference type="SUPFAM" id="SSF55729">
    <property type="entry name" value="Acyl-CoA N-acyltransferases (Nat)"/>
    <property type="match status" value="1"/>
</dbReference>
<dbReference type="AlphaFoldDB" id="A0AB34JD56"/>
<dbReference type="InterPro" id="IPR016181">
    <property type="entry name" value="Acyl_CoA_acyltransferase"/>
</dbReference>
<dbReference type="Gene3D" id="3.40.630.30">
    <property type="match status" value="1"/>
</dbReference>
<feature type="compositionally biased region" description="Low complexity" evidence="1">
    <location>
        <begin position="36"/>
        <end position="45"/>
    </location>
</feature>
<feature type="region of interest" description="Disordered" evidence="1">
    <location>
        <begin position="22"/>
        <end position="49"/>
    </location>
</feature>
<evidence type="ECO:0000256" key="1">
    <source>
        <dbReference type="SAM" id="MobiDB-lite"/>
    </source>
</evidence>
<dbReference type="EMBL" id="JBGBPQ010000010">
    <property type="protein sequence ID" value="KAL1518761.1"/>
    <property type="molecule type" value="Genomic_DNA"/>
</dbReference>
<sequence length="252" mass="28495">MAQPYLLLLLLYLGCCPTQAARASRPLPRTPPPRSPRAACRADASSPPPRDIALRAQRSLERRRLQTEAQRGIELARRRKFGFAAANERKRTHPLQRVRATIDATELSTSCSHAGDGFWFCELRHRDAYVGRLDFVLDSPDEAVQCLQDELTISVAELKAIDIIKYARGVGGGQLLMEQLVEVLEEHKVQFVFLKHLDRGSGKLVRWYQRYGFQHALDVLPNVKVADSLHRDHMVTETATLKLRLAEPIKIA</sequence>
<reference evidence="3 4" key="1">
    <citation type="journal article" date="2024" name="Science">
        <title>Giant polyketide synthase enzymes in the biosynthesis of giant marine polyether toxins.</title>
        <authorList>
            <person name="Fallon T.R."/>
            <person name="Shende V.V."/>
            <person name="Wierzbicki I.H."/>
            <person name="Pendleton A.L."/>
            <person name="Watervoot N.F."/>
            <person name="Auber R.P."/>
            <person name="Gonzalez D.J."/>
            <person name="Wisecaver J.H."/>
            <person name="Moore B.S."/>
        </authorList>
    </citation>
    <scope>NUCLEOTIDE SEQUENCE [LARGE SCALE GENOMIC DNA]</scope>
    <source>
        <strain evidence="3 4">12B1</strain>
    </source>
</reference>
<protein>
    <recommendedName>
        <fullName evidence="5">N-acetyltransferase domain-containing protein</fullName>
    </recommendedName>
</protein>
<evidence type="ECO:0000256" key="2">
    <source>
        <dbReference type="SAM" id="SignalP"/>
    </source>
</evidence>
<accession>A0AB34JD56</accession>
<dbReference type="Proteomes" id="UP001515480">
    <property type="component" value="Unassembled WGS sequence"/>
</dbReference>
<proteinExistence type="predicted"/>
<comment type="caution">
    <text evidence="3">The sequence shown here is derived from an EMBL/GenBank/DDBJ whole genome shotgun (WGS) entry which is preliminary data.</text>
</comment>
<feature type="chain" id="PRO_5044274108" description="N-acetyltransferase domain-containing protein" evidence="2">
    <location>
        <begin position="21"/>
        <end position="252"/>
    </location>
</feature>
<gene>
    <name evidence="3" type="ORF">AB1Y20_003045</name>
</gene>
<feature type="signal peptide" evidence="2">
    <location>
        <begin position="1"/>
        <end position="20"/>
    </location>
</feature>